<dbReference type="RefSeq" id="WP_202063524.1">
    <property type="nucleotide sequence ID" value="NZ_JAEQMY010000047.1"/>
</dbReference>
<evidence type="ECO:0000313" key="2">
    <source>
        <dbReference type="Proteomes" id="UP000605848"/>
    </source>
</evidence>
<dbReference type="AlphaFoldDB" id="A0A936Z9X4"/>
<keyword evidence="2" id="KW-1185">Reference proteome</keyword>
<name>A0A936Z9X4_9HYPH</name>
<organism evidence="1 2">
    <name type="scientific">Microvirga aerilata</name>
    <dbReference type="NCBI Taxonomy" id="670292"/>
    <lineage>
        <taxon>Bacteria</taxon>
        <taxon>Pseudomonadati</taxon>
        <taxon>Pseudomonadota</taxon>
        <taxon>Alphaproteobacteria</taxon>
        <taxon>Hyphomicrobiales</taxon>
        <taxon>Methylobacteriaceae</taxon>
        <taxon>Microvirga</taxon>
    </lineage>
</organism>
<accession>A0A936Z9X4</accession>
<evidence type="ECO:0000313" key="1">
    <source>
        <dbReference type="EMBL" id="MBL0406656.1"/>
    </source>
</evidence>
<gene>
    <name evidence="1" type="ORF">JKG68_22130</name>
</gene>
<proteinExistence type="predicted"/>
<dbReference type="EMBL" id="JAEQMY010000047">
    <property type="protein sequence ID" value="MBL0406656.1"/>
    <property type="molecule type" value="Genomic_DNA"/>
</dbReference>
<reference evidence="1" key="1">
    <citation type="submission" date="2021-01" db="EMBL/GenBank/DDBJ databases">
        <title>Microvirga sp.</title>
        <authorList>
            <person name="Kim M.K."/>
        </authorList>
    </citation>
    <scope>NUCLEOTIDE SEQUENCE</scope>
    <source>
        <strain evidence="1">5420S-16</strain>
    </source>
</reference>
<comment type="caution">
    <text evidence="1">The sequence shown here is derived from an EMBL/GenBank/DDBJ whole genome shotgun (WGS) entry which is preliminary data.</text>
</comment>
<dbReference type="Proteomes" id="UP000605848">
    <property type="component" value="Unassembled WGS sequence"/>
</dbReference>
<protein>
    <submittedName>
        <fullName evidence="1">Uncharacterized protein</fullName>
    </submittedName>
</protein>
<sequence length="50" mass="5562">MLNLDKIHKGMDMVTSDGGRLGTAREDMEHVLFLDDVEAGSEFMKTSVPH</sequence>